<sequence>MHRQTVTNEKNYSFGISRFLLMSSSVRWGQLRLYPAKFVVGFFLDQGAFGTLVALTRPRGRAAYRSVRVRHRRCSHETPPHKAQRTTSKMATGPKIVHKQFNSPMGLYSQQNIQETLNKHMQNLDNGTVGFVKHYFISA</sequence>
<accession>A0A8S4SBR6</accession>
<protein>
    <submittedName>
        <fullName evidence="2">Jg25681 protein</fullName>
    </submittedName>
</protein>
<evidence type="ECO:0000313" key="2">
    <source>
        <dbReference type="EMBL" id="CAH2254496.1"/>
    </source>
</evidence>
<dbReference type="InterPro" id="IPR031847">
    <property type="entry name" value="PDLI1-4/Zasp-like_mid"/>
</dbReference>
<comment type="caution">
    <text evidence="2">The sequence shown here is derived from an EMBL/GenBank/DDBJ whole genome shotgun (WGS) entry which is preliminary data.</text>
</comment>
<dbReference type="SMART" id="SM00735">
    <property type="entry name" value="ZM"/>
    <property type="match status" value="1"/>
</dbReference>
<keyword evidence="3" id="KW-1185">Reference proteome</keyword>
<feature type="domain" description="Zasp-like motif" evidence="1">
    <location>
        <begin position="95"/>
        <end position="120"/>
    </location>
</feature>
<dbReference type="OrthoDB" id="1293114at2759"/>
<dbReference type="Proteomes" id="UP000838756">
    <property type="component" value="Unassembled WGS sequence"/>
</dbReference>
<dbReference type="InterPro" id="IPR006643">
    <property type="entry name" value="Zasp-like_motif"/>
</dbReference>
<proteinExistence type="predicted"/>
<reference evidence="2" key="1">
    <citation type="submission" date="2022-03" db="EMBL/GenBank/DDBJ databases">
        <authorList>
            <person name="Lindestad O."/>
        </authorList>
    </citation>
    <scope>NUCLEOTIDE SEQUENCE</scope>
</reference>
<organism evidence="2 3">
    <name type="scientific">Pararge aegeria aegeria</name>
    <dbReference type="NCBI Taxonomy" id="348720"/>
    <lineage>
        <taxon>Eukaryota</taxon>
        <taxon>Metazoa</taxon>
        <taxon>Ecdysozoa</taxon>
        <taxon>Arthropoda</taxon>
        <taxon>Hexapoda</taxon>
        <taxon>Insecta</taxon>
        <taxon>Pterygota</taxon>
        <taxon>Neoptera</taxon>
        <taxon>Endopterygota</taxon>
        <taxon>Lepidoptera</taxon>
        <taxon>Glossata</taxon>
        <taxon>Ditrysia</taxon>
        <taxon>Papilionoidea</taxon>
        <taxon>Nymphalidae</taxon>
        <taxon>Satyrinae</taxon>
        <taxon>Satyrini</taxon>
        <taxon>Parargina</taxon>
        <taxon>Pararge</taxon>
    </lineage>
</organism>
<name>A0A8S4SBR6_9NEOP</name>
<dbReference type="EMBL" id="CAKXAJ010026077">
    <property type="protein sequence ID" value="CAH2254496.1"/>
    <property type="molecule type" value="Genomic_DNA"/>
</dbReference>
<gene>
    <name evidence="2" type="primary">jg25681</name>
    <name evidence="2" type="ORF">PAEG_LOCUS22666</name>
</gene>
<dbReference type="Pfam" id="PF15936">
    <property type="entry name" value="DUF4749"/>
    <property type="match status" value="1"/>
</dbReference>
<dbReference type="AlphaFoldDB" id="A0A8S4SBR6"/>
<evidence type="ECO:0000313" key="3">
    <source>
        <dbReference type="Proteomes" id="UP000838756"/>
    </source>
</evidence>
<evidence type="ECO:0000259" key="1">
    <source>
        <dbReference type="SMART" id="SM00735"/>
    </source>
</evidence>